<evidence type="ECO:0000256" key="2">
    <source>
        <dbReference type="ARBA" id="ARBA00005049"/>
    </source>
</evidence>
<dbReference type="Pfam" id="PF02277">
    <property type="entry name" value="DBI_PRT"/>
    <property type="match status" value="1"/>
</dbReference>
<evidence type="ECO:0000313" key="13">
    <source>
        <dbReference type="Proteomes" id="UP000824091"/>
    </source>
</evidence>
<comment type="caution">
    <text evidence="12">The sequence shown here is derived from an EMBL/GenBank/DDBJ whole genome shotgun (WGS) entry which is preliminary data.</text>
</comment>
<dbReference type="AlphaFoldDB" id="A0A9D1I4F9"/>
<comment type="catalytic activity">
    <reaction evidence="10 11">
        <text>5,6-dimethylbenzimidazole + nicotinate beta-D-ribonucleotide = alpha-ribazole 5'-phosphate + nicotinate + H(+)</text>
        <dbReference type="Rhea" id="RHEA:11196"/>
        <dbReference type="ChEBI" id="CHEBI:15378"/>
        <dbReference type="ChEBI" id="CHEBI:15890"/>
        <dbReference type="ChEBI" id="CHEBI:32544"/>
        <dbReference type="ChEBI" id="CHEBI:57502"/>
        <dbReference type="ChEBI" id="CHEBI:57918"/>
        <dbReference type="EC" id="2.4.2.21"/>
    </reaction>
</comment>
<protein>
    <recommendedName>
        <fullName evidence="5 11">Nicotinate-nucleotide--dimethylbenzimidazole phosphoribosyltransferase</fullName>
        <shortName evidence="11">NN:DBI PRT</shortName>
        <ecNumber evidence="4 11">2.4.2.21</ecNumber>
    </recommendedName>
    <alternativeName>
        <fullName evidence="9 11">N(1)-alpha-phosphoribosyltransferase</fullName>
    </alternativeName>
</protein>
<keyword evidence="6 11" id="KW-0169">Cobalamin biosynthesis</keyword>
<dbReference type="PANTHER" id="PTHR43463">
    <property type="entry name" value="NICOTINATE-NUCLEOTIDE--DIMETHYLBENZIMIDAZOLE PHOSPHORIBOSYLTRANSFERASE"/>
    <property type="match status" value="1"/>
</dbReference>
<gene>
    <name evidence="11 12" type="primary">cobT</name>
    <name evidence="12" type="ORF">IAD16_05395</name>
</gene>
<evidence type="ECO:0000256" key="9">
    <source>
        <dbReference type="ARBA" id="ARBA00030686"/>
    </source>
</evidence>
<accession>A0A9D1I4F9</accession>
<dbReference type="EMBL" id="DVMO01000081">
    <property type="protein sequence ID" value="HIU27794.1"/>
    <property type="molecule type" value="Genomic_DNA"/>
</dbReference>
<dbReference type="EC" id="2.4.2.21" evidence="4 11"/>
<sequence>MQRRSAMENRLKGILQTIARDGGLCEDAVTAANERQAVLAKPTGALGKLEDISIHMAGITGNVLNDIDKKAIVIMSADNGVVEEGVASAPQSVTLSQTINFTRHYTGVSSIARHFGIDLLVVDMGVKLPIPNKLYTDSPIENGRLTGKILNRSLGRGTKNLAKEPAMTREQAITGILTGVEAACAIKNCGYDIFGVGEMGIGNTTTSACVLAALTGKPAAAVVGRGGGLNDQGLTKKTRIVSRAAAGCEGDDVIGILSKVGGFDICAMTGAFLGAAYYRIPVVIDGYISAVAALAASKMAPNAVNFMFGSHLSKEQGYMVAMEALGISPYFDLSMRLGEGSGCPISFNIIETACAAMSGMATFDEGAIDADYLAEAKKGNFF</sequence>
<dbReference type="SUPFAM" id="SSF52733">
    <property type="entry name" value="Nicotinate mononucleotide:5,6-dimethylbenzimidazole phosphoribosyltransferase (CobT)"/>
    <property type="match status" value="1"/>
</dbReference>
<comment type="pathway">
    <text evidence="2 11">Nucleoside biosynthesis; alpha-ribazole biosynthesis; alpha-ribazole from 5,6-dimethylbenzimidazole: step 1/2.</text>
</comment>
<dbReference type="Gene3D" id="3.40.50.10210">
    <property type="match status" value="1"/>
</dbReference>
<evidence type="ECO:0000256" key="4">
    <source>
        <dbReference type="ARBA" id="ARBA00011991"/>
    </source>
</evidence>
<dbReference type="Gene3D" id="1.10.1610.10">
    <property type="match status" value="1"/>
</dbReference>
<proteinExistence type="inferred from homology"/>
<evidence type="ECO:0000256" key="5">
    <source>
        <dbReference type="ARBA" id="ARBA00015486"/>
    </source>
</evidence>
<dbReference type="PANTHER" id="PTHR43463:SF1">
    <property type="entry name" value="NICOTINATE-NUCLEOTIDE--DIMETHYLBENZIMIDAZOLE PHOSPHORIBOSYLTRANSFERASE"/>
    <property type="match status" value="1"/>
</dbReference>
<comment type="function">
    <text evidence="1 11">Catalyzes the synthesis of alpha-ribazole-5'-phosphate from nicotinate mononucleotide (NAMN) and 5,6-dimethylbenzimidazole (DMB).</text>
</comment>
<keyword evidence="8 11" id="KW-0808">Transferase</keyword>
<evidence type="ECO:0000256" key="3">
    <source>
        <dbReference type="ARBA" id="ARBA00007110"/>
    </source>
</evidence>
<dbReference type="GO" id="GO:0008939">
    <property type="term" value="F:nicotinate-nucleotide-dimethylbenzimidazole phosphoribosyltransferase activity"/>
    <property type="evidence" value="ECO:0007669"/>
    <property type="project" value="UniProtKB-UniRule"/>
</dbReference>
<evidence type="ECO:0000256" key="11">
    <source>
        <dbReference type="HAMAP-Rule" id="MF_00230"/>
    </source>
</evidence>
<name>A0A9D1I4F9_9FIRM</name>
<keyword evidence="7 11" id="KW-0328">Glycosyltransferase</keyword>
<dbReference type="NCBIfam" id="TIGR03160">
    <property type="entry name" value="cobT_DBIPRT"/>
    <property type="match status" value="1"/>
</dbReference>
<dbReference type="InterPro" id="IPR003200">
    <property type="entry name" value="Nict_dMeBzImd_PRibTrfase"/>
</dbReference>
<reference evidence="12" key="1">
    <citation type="submission" date="2020-10" db="EMBL/GenBank/DDBJ databases">
        <authorList>
            <person name="Gilroy R."/>
        </authorList>
    </citation>
    <scope>NUCLEOTIDE SEQUENCE</scope>
    <source>
        <strain evidence="12">11300</strain>
    </source>
</reference>
<evidence type="ECO:0000313" key="12">
    <source>
        <dbReference type="EMBL" id="HIU27794.1"/>
    </source>
</evidence>
<dbReference type="Proteomes" id="UP000824091">
    <property type="component" value="Unassembled WGS sequence"/>
</dbReference>
<evidence type="ECO:0000256" key="8">
    <source>
        <dbReference type="ARBA" id="ARBA00022679"/>
    </source>
</evidence>
<dbReference type="NCBIfam" id="NF000996">
    <property type="entry name" value="PRK00105.1"/>
    <property type="match status" value="1"/>
</dbReference>
<dbReference type="CDD" id="cd02439">
    <property type="entry name" value="DMB-PRT_CobT"/>
    <property type="match status" value="1"/>
</dbReference>
<dbReference type="HAMAP" id="MF_00230">
    <property type="entry name" value="CobT"/>
    <property type="match status" value="1"/>
</dbReference>
<dbReference type="InterPro" id="IPR036087">
    <property type="entry name" value="Nict_dMeBzImd_PRibTrfase_sf"/>
</dbReference>
<comment type="similarity">
    <text evidence="3 11">Belongs to the CobT family.</text>
</comment>
<evidence type="ECO:0000256" key="7">
    <source>
        <dbReference type="ARBA" id="ARBA00022676"/>
    </source>
</evidence>
<evidence type="ECO:0000256" key="1">
    <source>
        <dbReference type="ARBA" id="ARBA00002197"/>
    </source>
</evidence>
<feature type="active site" description="Proton acceptor" evidence="11">
    <location>
        <position position="339"/>
    </location>
</feature>
<dbReference type="FunFam" id="3.40.50.10210:FF:000001">
    <property type="entry name" value="Nicotinate-nucleotide--dimethylbenzimidazole phosphoribosyltransferase"/>
    <property type="match status" value="1"/>
</dbReference>
<organism evidence="12 13">
    <name type="scientific">Candidatus Fimisoma avicola</name>
    <dbReference type="NCBI Taxonomy" id="2840826"/>
    <lineage>
        <taxon>Bacteria</taxon>
        <taxon>Bacillati</taxon>
        <taxon>Bacillota</taxon>
        <taxon>Clostridia</taxon>
        <taxon>Eubacteriales</taxon>
        <taxon>Candidatus Fimisoma</taxon>
    </lineage>
</organism>
<dbReference type="InterPro" id="IPR017846">
    <property type="entry name" value="Nict_dMeBzImd_PRibTrfase_bact"/>
</dbReference>
<evidence type="ECO:0000256" key="10">
    <source>
        <dbReference type="ARBA" id="ARBA00047340"/>
    </source>
</evidence>
<evidence type="ECO:0000256" key="6">
    <source>
        <dbReference type="ARBA" id="ARBA00022573"/>
    </source>
</evidence>
<dbReference type="GO" id="GO:0009236">
    <property type="term" value="P:cobalamin biosynthetic process"/>
    <property type="evidence" value="ECO:0007669"/>
    <property type="project" value="UniProtKB-UniRule"/>
</dbReference>
<reference evidence="12" key="2">
    <citation type="journal article" date="2021" name="PeerJ">
        <title>Extensive microbial diversity within the chicken gut microbiome revealed by metagenomics and culture.</title>
        <authorList>
            <person name="Gilroy R."/>
            <person name="Ravi A."/>
            <person name="Getino M."/>
            <person name="Pursley I."/>
            <person name="Horton D.L."/>
            <person name="Alikhan N.F."/>
            <person name="Baker D."/>
            <person name="Gharbi K."/>
            <person name="Hall N."/>
            <person name="Watson M."/>
            <person name="Adriaenssens E.M."/>
            <person name="Foster-Nyarko E."/>
            <person name="Jarju S."/>
            <person name="Secka A."/>
            <person name="Antonio M."/>
            <person name="Oren A."/>
            <person name="Chaudhuri R.R."/>
            <person name="La Ragione R."/>
            <person name="Hildebrand F."/>
            <person name="Pallen M.J."/>
        </authorList>
    </citation>
    <scope>NUCLEOTIDE SEQUENCE</scope>
    <source>
        <strain evidence="12">11300</strain>
    </source>
</reference>
<dbReference type="InterPro" id="IPR023195">
    <property type="entry name" value="Nict_dMeBzImd_PRibTrfase_N"/>
</dbReference>